<dbReference type="HOGENOM" id="CLU_080737_0_0_12"/>
<keyword evidence="3" id="KW-1185">Reference proteome</keyword>
<dbReference type="InterPro" id="IPR002123">
    <property type="entry name" value="Plipid/glycerol_acylTrfase"/>
</dbReference>
<dbReference type="EMBL" id="CP001841">
    <property type="protein sequence ID" value="AEF81073.1"/>
    <property type="molecule type" value="Genomic_DNA"/>
</dbReference>
<dbReference type="RefSeq" id="WP_015713121.1">
    <property type="nucleotide sequence ID" value="NC_015577.1"/>
</dbReference>
<protein>
    <recommendedName>
        <fullName evidence="1">Phospholipid/glycerol acyltransferase domain-containing protein</fullName>
    </recommendedName>
</protein>
<evidence type="ECO:0000313" key="2">
    <source>
        <dbReference type="EMBL" id="AEF81073.1"/>
    </source>
</evidence>
<evidence type="ECO:0000259" key="1">
    <source>
        <dbReference type="SMART" id="SM00563"/>
    </source>
</evidence>
<dbReference type="SUPFAM" id="SSF69593">
    <property type="entry name" value="Glycerol-3-phosphate (1)-acyltransferase"/>
    <property type="match status" value="1"/>
</dbReference>
<evidence type="ECO:0000313" key="3">
    <source>
        <dbReference type="Proteomes" id="UP000009222"/>
    </source>
</evidence>
<dbReference type="InParanoid" id="F5YGC5"/>
<name>F5YGC5_LEAAZ</name>
<dbReference type="Pfam" id="PF01553">
    <property type="entry name" value="Acyltransferase"/>
    <property type="match status" value="1"/>
</dbReference>
<dbReference type="Gene3D" id="3.40.1130.10">
    <property type="entry name" value="Glycerol-3-phosphate (1)-acyltransferase"/>
    <property type="match status" value="1"/>
</dbReference>
<accession>F5YGC5</accession>
<feature type="domain" description="Phospholipid/glycerol acyltransferase" evidence="1">
    <location>
        <begin position="75"/>
        <end position="218"/>
    </location>
</feature>
<dbReference type="GO" id="GO:0016746">
    <property type="term" value="F:acyltransferase activity"/>
    <property type="evidence" value="ECO:0007669"/>
    <property type="project" value="InterPro"/>
</dbReference>
<gene>
    <name evidence="2" type="ordered locus">TREAZ_2393</name>
</gene>
<reference evidence="2 3" key="2">
    <citation type="journal article" date="2011" name="ISME J.">
        <title>RNA-seq reveals cooperative metabolic interactions between two termite-gut spirochete species in co-culture.</title>
        <authorList>
            <person name="Rosenthal A.Z."/>
            <person name="Matson E.G."/>
            <person name="Eldar A."/>
            <person name="Leadbetter J.R."/>
        </authorList>
    </citation>
    <scope>NUCLEOTIDE SEQUENCE [LARGE SCALE GENOMIC DNA]</scope>
    <source>
        <strain evidence="3">ATCC BAA-888 / DSM 13862 / ZAS-9</strain>
    </source>
</reference>
<reference evidence="3" key="1">
    <citation type="submission" date="2009-12" db="EMBL/GenBank/DDBJ databases">
        <title>Complete sequence of Treponema azotonutricium strain ZAS-9.</title>
        <authorList>
            <person name="Tetu S.G."/>
            <person name="Matson E."/>
            <person name="Ren Q."/>
            <person name="Seshadri R."/>
            <person name="Elbourne L."/>
            <person name="Hassan K.A."/>
            <person name="Durkin A."/>
            <person name="Radune D."/>
            <person name="Mohamoud Y."/>
            <person name="Shay R."/>
            <person name="Jin S."/>
            <person name="Zhang X."/>
            <person name="Lucey K."/>
            <person name="Ballor N.R."/>
            <person name="Ottesen E."/>
            <person name="Rosenthal R."/>
            <person name="Allen A."/>
            <person name="Leadbetter J.R."/>
            <person name="Paulsen I.T."/>
        </authorList>
    </citation>
    <scope>NUCLEOTIDE SEQUENCE [LARGE SCALE GENOMIC DNA]</scope>
    <source>
        <strain evidence="3">ATCC BAA-888 / DSM 13862 / ZAS-9</strain>
    </source>
</reference>
<dbReference type="OrthoDB" id="350185at2"/>
<sequence>METLATAFREQIKQVVSLSKSSTLITEHNVYQQGADNILPFLDQMVDSLILPGSGVDGMAHLEDLLSKARSGKSCLLLLEHYSNMDLSLFSSLVRKEGGHGEEIAKAVVAIAGMKLNEENPVVSAFASAYTRIVIYPSRSFQGLDAEKDKAEIIRSNAINRAAMKSLMSVKVDGKLILLFPSGTRYRPWDPNTKRGVREIDSYIKSFDYMCLVAINGQVLHVAEGDMLDDYLTPDLIRLTAGPVLDCSEFREKIRAEVEARKTENTEAIEDKKQAVADAIMALLEEMHIKAEPERLALLK</sequence>
<dbReference type="STRING" id="545695.TREAZ_2393"/>
<organism evidence="2 3">
    <name type="scientific">Leadbettera azotonutricia (strain ATCC BAA-888 / DSM 13862 / ZAS-9)</name>
    <name type="common">Treponema azotonutricium</name>
    <dbReference type="NCBI Taxonomy" id="545695"/>
    <lineage>
        <taxon>Bacteria</taxon>
        <taxon>Pseudomonadati</taxon>
        <taxon>Spirochaetota</taxon>
        <taxon>Spirochaetia</taxon>
        <taxon>Spirochaetales</taxon>
        <taxon>Breznakiellaceae</taxon>
        <taxon>Leadbettera</taxon>
    </lineage>
</organism>
<dbReference type="AlphaFoldDB" id="F5YGC5"/>
<dbReference type="SMART" id="SM00563">
    <property type="entry name" value="PlsC"/>
    <property type="match status" value="1"/>
</dbReference>
<dbReference type="eggNOG" id="COG0204">
    <property type="taxonomic scope" value="Bacteria"/>
</dbReference>
<dbReference type="KEGG" id="taz:TREAZ_2393"/>
<dbReference type="Proteomes" id="UP000009222">
    <property type="component" value="Chromosome"/>
</dbReference>
<proteinExistence type="predicted"/>